<evidence type="ECO:0000256" key="5">
    <source>
        <dbReference type="ARBA" id="ARBA00022525"/>
    </source>
</evidence>
<feature type="chain" id="PRO_5004533631" description="cutinase" evidence="12">
    <location>
        <begin position="18"/>
        <end position="202"/>
    </location>
</feature>
<protein>
    <recommendedName>
        <fullName evidence="3">cutinase</fullName>
        <ecNumber evidence="3">3.1.1.74</ecNumber>
    </recommendedName>
</protein>
<dbReference type="SMART" id="SM01110">
    <property type="entry name" value="Cutinase"/>
    <property type="match status" value="1"/>
</dbReference>
<keyword evidence="5" id="KW-0964">Secreted</keyword>
<keyword evidence="7 13" id="KW-0378">Hydrolase</keyword>
<dbReference type="InterPro" id="IPR011150">
    <property type="entry name" value="Cutinase_monf"/>
</dbReference>
<dbReference type="InterPro" id="IPR043579">
    <property type="entry name" value="CUTINASE_2"/>
</dbReference>
<comment type="subcellular location">
    <subcellularLocation>
        <location evidence="1">Secreted</location>
    </subcellularLocation>
</comment>
<evidence type="ECO:0000256" key="7">
    <source>
        <dbReference type="ARBA" id="ARBA00022801"/>
    </source>
</evidence>
<dbReference type="ESTHER" id="9pezi-s4vch4">
    <property type="family name" value="Cutinase"/>
</dbReference>
<feature type="signal peptide" evidence="12">
    <location>
        <begin position="1"/>
        <end position="17"/>
    </location>
</feature>
<comment type="similarity">
    <text evidence="2">Belongs to the cutinase family.</text>
</comment>
<evidence type="ECO:0000256" key="6">
    <source>
        <dbReference type="ARBA" id="ARBA00022729"/>
    </source>
</evidence>
<keyword evidence="6 12" id="KW-0732">Signal</keyword>
<feature type="active site" description="Proton donor/acceptor" evidence="10">
    <location>
        <position position="182"/>
    </location>
</feature>
<dbReference type="BRENDA" id="3.1.1.74">
    <property type="organism ID" value="13813"/>
</dbReference>
<dbReference type="EC" id="3.1.1.74" evidence="3"/>
<keyword evidence="4" id="KW-0719">Serine esterase</keyword>
<dbReference type="EMBL" id="KC791625">
    <property type="protein sequence ID" value="AGO59082.1"/>
    <property type="molecule type" value="Genomic_DNA"/>
</dbReference>
<proteinExistence type="inferred from homology"/>
<sequence>MKSTILFSALLSSGALAAPTVVEAVEARAACSDMTIIFARGTTEPGTVGTLAGPPFFAAVKSQLGGRATLTTQGVDYPANIAGFLAGGDPAGSQTMANDVKAALAACPDTKLVMAGYSQGGQLVHNAAKLLGGTMSQVNSAVIFGDPDNGQPVAGLSAAQTKIICHAGDNICQGGALILAPHLTYGQDAGTAASFVIAAAGL</sequence>
<dbReference type="GO" id="GO:0005576">
    <property type="term" value="C:extracellular region"/>
    <property type="evidence" value="ECO:0007669"/>
    <property type="project" value="UniProtKB-SubCell"/>
</dbReference>
<dbReference type="PROSITE" id="PS00931">
    <property type="entry name" value="CUTINASE_2"/>
    <property type="match status" value="1"/>
</dbReference>
<name>S4VCH4_9PEZI</name>
<dbReference type="SMR" id="S4VCH4"/>
<feature type="active site" description="Nucleophile" evidence="10">
    <location>
        <position position="118"/>
    </location>
</feature>
<evidence type="ECO:0000256" key="4">
    <source>
        <dbReference type="ARBA" id="ARBA00022487"/>
    </source>
</evidence>
<dbReference type="InterPro" id="IPR000675">
    <property type="entry name" value="Cutinase/axe"/>
</dbReference>
<evidence type="ECO:0000256" key="12">
    <source>
        <dbReference type="SAM" id="SignalP"/>
    </source>
</evidence>
<evidence type="ECO:0000256" key="11">
    <source>
        <dbReference type="PIRSR" id="PIRSR611150-2"/>
    </source>
</evidence>
<keyword evidence="8 11" id="KW-1015">Disulfide bond</keyword>
<dbReference type="Pfam" id="PF01083">
    <property type="entry name" value="Cutinase"/>
    <property type="match status" value="1"/>
</dbReference>
<reference evidence="13" key="1">
    <citation type="journal article" date="2014" name="Appl. Microbiol. Biotechnol.">
        <title>Cloning and characterization of a novel acidic cutinase from Sirococcus conigenus.</title>
        <authorList>
            <person name="Nyyssola A."/>
            <person name="Pihlajaniemi V."/>
            <person name="Hakkinen M."/>
            <person name="Kontkanen H."/>
            <person name="Saloheimo M."/>
            <person name="Nakari-Setala T."/>
        </authorList>
    </citation>
    <scope>NUCLEOTIDE SEQUENCE</scope>
    <source>
        <strain evidence="13">VTT D-04989</strain>
    </source>
</reference>
<feature type="disulfide bond" evidence="11">
    <location>
        <begin position="165"/>
        <end position="172"/>
    </location>
</feature>
<evidence type="ECO:0000256" key="3">
    <source>
        <dbReference type="ARBA" id="ARBA00013095"/>
    </source>
</evidence>
<comment type="catalytic activity">
    <reaction evidence="9">
        <text>cutin + H2O = cutin monomers.</text>
        <dbReference type="EC" id="3.1.1.74"/>
    </reaction>
</comment>
<evidence type="ECO:0000256" key="9">
    <source>
        <dbReference type="ARBA" id="ARBA00034045"/>
    </source>
</evidence>
<organism evidence="13">
    <name type="scientific">Sirococcus conigenus</name>
    <dbReference type="NCBI Taxonomy" id="83885"/>
    <lineage>
        <taxon>Eukaryota</taxon>
        <taxon>Fungi</taxon>
        <taxon>Dikarya</taxon>
        <taxon>Ascomycota</taxon>
        <taxon>Pezizomycotina</taxon>
        <taxon>Sordariomycetes</taxon>
        <taxon>Sordariomycetidae</taxon>
        <taxon>Diaporthales</taxon>
        <taxon>Sirococcus</taxon>
    </lineage>
</organism>
<evidence type="ECO:0000313" key="13">
    <source>
        <dbReference type="EMBL" id="AGO59082.1"/>
    </source>
</evidence>
<feature type="disulfide bond" evidence="11">
    <location>
        <begin position="31"/>
        <end position="107"/>
    </location>
</feature>
<evidence type="ECO:0000256" key="2">
    <source>
        <dbReference type="ARBA" id="ARBA00007534"/>
    </source>
</evidence>
<feature type="active site" evidence="10">
    <location>
        <position position="169"/>
    </location>
</feature>
<dbReference type="AlphaFoldDB" id="S4VCH4"/>
<dbReference type="PANTHER" id="PTHR48250:SF1">
    <property type="entry name" value="CUTINASE"/>
    <property type="match status" value="1"/>
</dbReference>
<evidence type="ECO:0000256" key="10">
    <source>
        <dbReference type="PIRSR" id="PIRSR611150-1"/>
    </source>
</evidence>
<evidence type="ECO:0000256" key="8">
    <source>
        <dbReference type="ARBA" id="ARBA00023157"/>
    </source>
</evidence>
<dbReference type="PANTHER" id="PTHR48250">
    <property type="entry name" value="CUTINASE 2-RELATED"/>
    <property type="match status" value="1"/>
</dbReference>
<dbReference type="Gene3D" id="3.40.50.1820">
    <property type="entry name" value="alpha/beta hydrolase"/>
    <property type="match status" value="1"/>
</dbReference>
<dbReference type="InterPro" id="IPR029058">
    <property type="entry name" value="AB_hydrolase_fold"/>
</dbReference>
<evidence type="ECO:0000256" key="1">
    <source>
        <dbReference type="ARBA" id="ARBA00004613"/>
    </source>
</evidence>
<accession>S4VCH4</accession>
<dbReference type="GO" id="GO:0050525">
    <property type="term" value="F:cutinase activity"/>
    <property type="evidence" value="ECO:0007669"/>
    <property type="project" value="UniProtKB-EC"/>
</dbReference>
<dbReference type="GO" id="GO:0016052">
    <property type="term" value="P:carbohydrate catabolic process"/>
    <property type="evidence" value="ECO:0007669"/>
    <property type="project" value="TreeGrafter"/>
</dbReference>
<dbReference type="SUPFAM" id="SSF53474">
    <property type="entry name" value="alpha/beta-Hydrolases"/>
    <property type="match status" value="1"/>
</dbReference>